<feature type="transmembrane region" description="Helical" evidence="1">
    <location>
        <begin position="394"/>
        <end position="417"/>
    </location>
</feature>
<feature type="transmembrane region" description="Helical" evidence="1">
    <location>
        <begin position="438"/>
        <end position="454"/>
    </location>
</feature>
<dbReference type="Proteomes" id="UP000244519">
    <property type="component" value="Chromosome"/>
</dbReference>
<dbReference type="KEGG" id="fso:Fsol_00469"/>
<dbReference type="SUPFAM" id="SSF52833">
    <property type="entry name" value="Thioredoxin-like"/>
    <property type="match status" value="1"/>
</dbReference>
<gene>
    <name evidence="2" type="ORF">Fsol_00469</name>
</gene>
<feature type="transmembrane region" description="Helical" evidence="1">
    <location>
        <begin position="209"/>
        <end position="234"/>
    </location>
</feature>
<protein>
    <submittedName>
        <fullName evidence="2">Putative disulfide interchange protein</fullName>
    </submittedName>
</protein>
<evidence type="ECO:0000313" key="2">
    <source>
        <dbReference type="EMBL" id="AWD33263.1"/>
    </source>
</evidence>
<feature type="transmembrane region" description="Helical" evidence="1">
    <location>
        <begin position="294"/>
        <end position="316"/>
    </location>
</feature>
<dbReference type="Pfam" id="PF13899">
    <property type="entry name" value="Thioredoxin_7"/>
    <property type="match status" value="1"/>
</dbReference>
<organism evidence="2 3">
    <name type="scientific">Candidatus Fokinia solitaria</name>
    <dbReference type="NCBI Taxonomy" id="1802984"/>
    <lineage>
        <taxon>Bacteria</taxon>
        <taxon>Pseudomonadati</taxon>
        <taxon>Pseudomonadota</taxon>
        <taxon>Alphaproteobacteria</taxon>
        <taxon>Rickettsiales</taxon>
        <taxon>Candidatus Midichloriaceae</taxon>
        <taxon>Candidatus Fokinia</taxon>
    </lineage>
</organism>
<proteinExistence type="predicted"/>
<feature type="transmembrane region" description="Helical" evidence="1">
    <location>
        <begin position="460"/>
        <end position="478"/>
    </location>
</feature>
<accession>A0A2U8BSH3</accession>
<dbReference type="GO" id="GO:0045454">
    <property type="term" value="P:cell redox homeostasis"/>
    <property type="evidence" value="ECO:0007669"/>
    <property type="project" value="TreeGrafter"/>
</dbReference>
<dbReference type="AlphaFoldDB" id="A0A2U8BSH3"/>
<dbReference type="EMBL" id="CP025989">
    <property type="protein sequence ID" value="AWD33263.1"/>
    <property type="molecule type" value="Genomic_DNA"/>
</dbReference>
<name>A0A2U8BSH3_9RICK</name>
<evidence type="ECO:0000313" key="3">
    <source>
        <dbReference type="Proteomes" id="UP000244519"/>
    </source>
</evidence>
<feature type="transmembrane region" description="Helical" evidence="1">
    <location>
        <begin position="364"/>
        <end position="388"/>
    </location>
</feature>
<keyword evidence="1" id="KW-0472">Membrane</keyword>
<keyword evidence="1" id="KW-0812">Transmembrane</keyword>
<feature type="transmembrane region" description="Helical" evidence="1">
    <location>
        <begin position="328"/>
        <end position="352"/>
    </location>
</feature>
<dbReference type="PANTHER" id="PTHR32234">
    <property type="entry name" value="THIOL:DISULFIDE INTERCHANGE PROTEIN DSBD"/>
    <property type="match status" value="1"/>
</dbReference>
<dbReference type="InterPro" id="IPR036249">
    <property type="entry name" value="Thioredoxin-like_sf"/>
</dbReference>
<evidence type="ECO:0000256" key="1">
    <source>
        <dbReference type="SAM" id="Phobius"/>
    </source>
</evidence>
<dbReference type="Gene3D" id="3.40.30.10">
    <property type="entry name" value="Glutaredoxin"/>
    <property type="match status" value="1"/>
</dbReference>
<keyword evidence="3" id="KW-1185">Reference proteome</keyword>
<sequence>MYIIFSRVFRVLPHLLALLFGVLITSYVYASIDNDIDVSFEKKDDYIEISFDSSLQSIALFSHHKSGIGKNFEITLDKSKSYNVDAIEVTWPTPQHSTKHINDIVIPYSYYTLPLKIKIKCHKLNHSIYEYDTALELRYSFCTNDICKIEKHAIVIEHRRNADLITVIFICIGAFISGLLLNCMPCVLPVISIKISSLFKYSSYSKKALALHITAISCGVLTVFASIGIMTIFLKYCGLSFGWGMHFQSPIFVIFLALIMMYFANKSLNQNSYIMIPPFINSIVNKFSALKNEYFLSFSFGLSTTLLAIPCAGPLLAPAIAFSMSQGYIFIIAIHVIVGLGVASPYVILLCFSRLVKFIPRSSIVSEGIILFLTLPIIITYCWLLYILARQVSYISYSIIMCSMLLLQISLARKTIYKIARIIKIKYTQYQKQEKYKILYYAIWVTLPVSRGWLHVSHSIMKGIMLILPLACVLHCAISNHIIIGLSKNDIELQIQEKQQNYQSILVNVTADWCITCKINKIAIDEFMKKYSSTIGLVELDYTNKSEGISHYLAEHHSNGIPLTVLYRKNGTKLILPTIITDKILLKIIKEN</sequence>
<reference evidence="2 3" key="1">
    <citation type="journal article" date="2018" name="Genome Biol. Evol.">
        <title>The Genome Sequence of "Candidatus Fokinia solitaria": Insights on Reductive Evolution in Rickettsiales.</title>
        <authorList>
            <person name="Floriano A.M."/>
            <person name="Castelli M."/>
            <person name="Krenek S."/>
            <person name="Berendonk T.U."/>
            <person name="Bazzocchi C."/>
            <person name="Petroni G."/>
            <person name="Sassera D."/>
        </authorList>
    </citation>
    <scope>NUCLEOTIDE SEQUENCE [LARGE SCALE GENOMIC DNA]</scope>
    <source>
        <strain evidence="2">Rio ETE_ALG 3VII</strain>
    </source>
</reference>
<feature type="transmembrane region" description="Helical" evidence="1">
    <location>
        <begin position="246"/>
        <end position="265"/>
    </location>
</feature>
<keyword evidence="1" id="KW-1133">Transmembrane helix</keyword>
<feature type="transmembrane region" description="Helical" evidence="1">
    <location>
        <begin position="164"/>
        <end position="188"/>
    </location>
</feature>
<dbReference type="GO" id="GO:0015035">
    <property type="term" value="F:protein-disulfide reductase activity"/>
    <property type="evidence" value="ECO:0007669"/>
    <property type="project" value="TreeGrafter"/>
</dbReference>